<gene>
    <name evidence="1" type="ORF">Ahy_B04g073032</name>
</gene>
<dbReference type="Proteomes" id="UP000289738">
    <property type="component" value="Chromosome B04"/>
</dbReference>
<keyword evidence="2" id="KW-1185">Reference proteome</keyword>
<evidence type="ECO:0000313" key="2">
    <source>
        <dbReference type="Proteomes" id="UP000289738"/>
    </source>
</evidence>
<proteinExistence type="predicted"/>
<accession>A0A444ZPD6</accession>
<dbReference type="EMBL" id="SDMP01000014">
    <property type="protein sequence ID" value="RYR16037.1"/>
    <property type="molecule type" value="Genomic_DNA"/>
</dbReference>
<name>A0A444ZPD6_ARAHY</name>
<sequence length="168" mass="19567">MKKIATHKRILGAYKEKLAPVQQMKLDKWIKLRISKNPHKLGVNLKNHTCTYNLWQLTGESCVYTVVAISRVRVKSTKDFVSLFLTMEAIRKTYDICINPNDPPRIVRPTGRLTKRRKEAIQPRAPTNGHKVRMTFQVTCSKCEEKGDYFKTCKEAPKNPNWQPKRKK</sequence>
<reference evidence="1 2" key="1">
    <citation type="submission" date="2019-01" db="EMBL/GenBank/DDBJ databases">
        <title>Sequencing of cultivated peanut Arachis hypogaea provides insights into genome evolution and oil improvement.</title>
        <authorList>
            <person name="Chen X."/>
        </authorList>
    </citation>
    <scope>NUCLEOTIDE SEQUENCE [LARGE SCALE GENOMIC DNA]</scope>
    <source>
        <strain evidence="2">cv. Fuhuasheng</strain>
        <tissue evidence="1">Leaves</tissue>
    </source>
</reference>
<organism evidence="1 2">
    <name type="scientific">Arachis hypogaea</name>
    <name type="common">Peanut</name>
    <dbReference type="NCBI Taxonomy" id="3818"/>
    <lineage>
        <taxon>Eukaryota</taxon>
        <taxon>Viridiplantae</taxon>
        <taxon>Streptophyta</taxon>
        <taxon>Embryophyta</taxon>
        <taxon>Tracheophyta</taxon>
        <taxon>Spermatophyta</taxon>
        <taxon>Magnoliopsida</taxon>
        <taxon>eudicotyledons</taxon>
        <taxon>Gunneridae</taxon>
        <taxon>Pentapetalae</taxon>
        <taxon>rosids</taxon>
        <taxon>fabids</taxon>
        <taxon>Fabales</taxon>
        <taxon>Fabaceae</taxon>
        <taxon>Papilionoideae</taxon>
        <taxon>50 kb inversion clade</taxon>
        <taxon>dalbergioids sensu lato</taxon>
        <taxon>Dalbergieae</taxon>
        <taxon>Pterocarpus clade</taxon>
        <taxon>Arachis</taxon>
    </lineage>
</organism>
<dbReference type="AlphaFoldDB" id="A0A444ZPD6"/>
<protein>
    <submittedName>
        <fullName evidence="1">Uncharacterized protein</fullName>
    </submittedName>
</protein>
<comment type="caution">
    <text evidence="1">The sequence shown here is derived from an EMBL/GenBank/DDBJ whole genome shotgun (WGS) entry which is preliminary data.</text>
</comment>
<evidence type="ECO:0000313" key="1">
    <source>
        <dbReference type="EMBL" id="RYR16037.1"/>
    </source>
</evidence>